<keyword evidence="2" id="KW-0328">Glycosyltransferase</keyword>
<accession>A0ABS3C6A2</accession>
<name>A0ABS3C6A2_9BACT</name>
<organism evidence="6 7">
    <name type="scientific">Algoriphagus oliviformis</name>
    <dbReference type="NCBI Taxonomy" id="2811231"/>
    <lineage>
        <taxon>Bacteria</taxon>
        <taxon>Pseudomonadati</taxon>
        <taxon>Bacteroidota</taxon>
        <taxon>Cytophagia</taxon>
        <taxon>Cytophagales</taxon>
        <taxon>Cyclobacteriaceae</taxon>
        <taxon>Algoriphagus</taxon>
    </lineage>
</organism>
<keyword evidence="4" id="KW-0812">Transmembrane</keyword>
<keyword evidence="3" id="KW-0808">Transferase</keyword>
<dbReference type="EMBL" id="JAFKCT010000004">
    <property type="protein sequence ID" value="MBN7811675.1"/>
    <property type="molecule type" value="Genomic_DNA"/>
</dbReference>
<dbReference type="SUPFAM" id="SSF53448">
    <property type="entry name" value="Nucleotide-diphospho-sugar transferases"/>
    <property type="match status" value="1"/>
</dbReference>
<dbReference type="Gene3D" id="3.90.550.10">
    <property type="entry name" value="Spore Coat Polysaccharide Biosynthesis Protein SpsA, Chain A"/>
    <property type="match status" value="1"/>
</dbReference>
<evidence type="ECO:0000256" key="4">
    <source>
        <dbReference type="SAM" id="Phobius"/>
    </source>
</evidence>
<keyword evidence="7" id="KW-1185">Reference proteome</keyword>
<dbReference type="PANTHER" id="PTHR43630">
    <property type="entry name" value="POLY-BETA-1,6-N-ACETYL-D-GLUCOSAMINE SYNTHASE"/>
    <property type="match status" value="1"/>
</dbReference>
<dbReference type="RefSeq" id="WP_206578450.1">
    <property type="nucleotide sequence ID" value="NZ_JAFKCT010000004.1"/>
</dbReference>
<comment type="similarity">
    <text evidence="1">Belongs to the glycosyltransferase 2 family.</text>
</comment>
<dbReference type="Proteomes" id="UP000664317">
    <property type="component" value="Unassembled WGS sequence"/>
</dbReference>
<dbReference type="Pfam" id="PF00535">
    <property type="entry name" value="Glycos_transf_2"/>
    <property type="match status" value="1"/>
</dbReference>
<reference evidence="6 7" key="1">
    <citation type="submission" date="2021-03" db="EMBL/GenBank/DDBJ databases">
        <title>novel species isolated from a fishpond in China.</title>
        <authorList>
            <person name="Lu H."/>
            <person name="Cai Z."/>
        </authorList>
    </citation>
    <scope>NUCLEOTIDE SEQUENCE [LARGE SCALE GENOMIC DNA]</scope>
    <source>
        <strain evidence="6 7">H41</strain>
    </source>
</reference>
<evidence type="ECO:0000259" key="5">
    <source>
        <dbReference type="Pfam" id="PF00535"/>
    </source>
</evidence>
<dbReference type="InterPro" id="IPR001173">
    <property type="entry name" value="Glyco_trans_2-like"/>
</dbReference>
<feature type="transmembrane region" description="Helical" evidence="4">
    <location>
        <begin position="286"/>
        <end position="309"/>
    </location>
</feature>
<evidence type="ECO:0000313" key="7">
    <source>
        <dbReference type="Proteomes" id="UP000664317"/>
    </source>
</evidence>
<evidence type="ECO:0000256" key="1">
    <source>
        <dbReference type="ARBA" id="ARBA00006739"/>
    </source>
</evidence>
<sequence length="366" mass="40310">MICFYLLWTLVYLLLLAVMAAKWPRSGSECFSGSQNPPVTLLIPLRNEAENLAALAAEIRKITYPKLEILLVDDGSEDGTFAGLGEMAKADPRIEVLRSPGLGKKEAVTFGLKRAGAELILCTDADCSFPELWVENRVEAFADPKVQLVAGPVMSVGQAGFFQRFQQIEWASILLMTQFFFSQKKPLMCSAANLAYRKSAFLEVGGYEGNLQHPSGDDEFLLKKIAGRFGSEACRYLPFVQNLVFTQPQSSLAALVSQRVRWAGKWRLHGGWSHGVSALLSFLAQLLWLGSGGLLWLGNVGVLAFLAVWMGKMAAESWALGRVLTSLKLRFSPVDFAKSSLLHPWYVLTVAVGAVRGKFEWKGRAN</sequence>
<evidence type="ECO:0000313" key="6">
    <source>
        <dbReference type="EMBL" id="MBN7811675.1"/>
    </source>
</evidence>
<keyword evidence="4" id="KW-1133">Transmembrane helix</keyword>
<feature type="domain" description="Glycosyltransferase 2-like" evidence="5">
    <location>
        <begin position="41"/>
        <end position="203"/>
    </location>
</feature>
<evidence type="ECO:0000256" key="2">
    <source>
        <dbReference type="ARBA" id="ARBA00022676"/>
    </source>
</evidence>
<gene>
    <name evidence="6" type="ORF">J0A68_11990</name>
</gene>
<keyword evidence="4" id="KW-0472">Membrane</keyword>
<dbReference type="PANTHER" id="PTHR43630:SF1">
    <property type="entry name" value="POLY-BETA-1,6-N-ACETYL-D-GLUCOSAMINE SYNTHASE"/>
    <property type="match status" value="1"/>
</dbReference>
<dbReference type="InterPro" id="IPR029044">
    <property type="entry name" value="Nucleotide-diphossugar_trans"/>
</dbReference>
<evidence type="ECO:0000256" key="3">
    <source>
        <dbReference type="ARBA" id="ARBA00022679"/>
    </source>
</evidence>
<comment type="caution">
    <text evidence="6">The sequence shown here is derived from an EMBL/GenBank/DDBJ whole genome shotgun (WGS) entry which is preliminary data.</text>
</comment>
<protein>
    <submittedName>
        <fullName evidence="6">Glycosyltransferase</fullName>
    </submittedName>
</protein>
<proteinExistence type="inferred from homology"/>